<dbReference type="Proteomes" id="UP001195965">
    <property type="component" value="Chromosome"/>
</dbReference>
<name>A0ACD5HK87_9PROT</name>
<proteinExistence type="predicted"/>
<dbReference type="EMBL" id="CP127526">
    <property type="protein sequence ID" value="XRI74916.1"/>
    <property type="molecule type" value="Genomic_DNA"/>
</dbReference>
<gene>
    <name evidence="1" type="ORF">HHS34_006895</name>
</gene>
<organism evidence="1 2">
    <name type="scientific">Acidithiobacillus montserratensis</name>
    <dbReference type="NCBI Taxonomy" id="2729135"/>
    <lineage>
        <taxon>Bacteria</taxon>
        <taxon>Pseudomonadati</taxon>
        <taxon>Pseudomonadota</taxon>
        <taxon>Acidithiobacillia</taxon>
        <taxon>Acidithiobacillales</taxon>
        <taxon>Acidithiobacillaceae</taxon>
        <taxon>Acidithiobacillus</taxon>
    </lineage>
</organism>
<protein>
    <submittedName>
        <fullName evidence="1">Uncharacterized protein</fullName>
    </submittedName>
</protein>
<evidence type="ECO:0000313" key="1">
    <source>
        <dbReference type="EMBL" id="XRI74916.1"/>
    </source>
</evidence>
<reference evidence="1 2" key="1">
    <citation type="journal article" date="2021" name="ISME J.">
        <title>Genomic evolution of the class Acidithiobacillia: deep-branching Proteobacteria living in extreme acidic conditions.</title>
        <authorList>
            <person name="Moya-Beltran A."/>
            <person name="Beard S."/>
            <person name="Rojas-Villalobos C."/>
            <person name="Issotta F."/>
            <person name="Gallardo Y."/>
            <person name="Ulloa R."/>
            <person name="Giaveno A."/>
            <person name="Degli Esposti M."/>
            <person name="Johnson D.B."/>
            <person name="Quatrini R."/>
        </authorList>
    </citation>
    <scope>NUCLEOTIDE SEQUENCE [LARGE SCALE GENOMIC DNA]</scope>
    <source>
        <strain evidence="1 2">GG1-14</strain>
    </source>
</reference>
<evidence type="ECO:0000313" key="2">
    <source>
        <dbReference type="Proteomes" id="UP001195965"/>
    </source>
</evidence>
<sequence length="604" mass="68743">MSGIWRCLHPRLLFQNNLNLFAGVGFFLAGSAGIFALKAEHPHALNAFFSILALSLFFIASGFLLHYWRLISEDLLRLLPDFRRQSRNLFFALLLTIMILFGVEVLQIPILAPGAYLFSTYIVFWAAIFALLLSLGGYHRQDRKPWQIFPLLTIYPVLYFAPARKAFLAIPAFLDWTLGTVLLLLIALLMGKTPQEWQEYGRAFLHFPREFRLRGIVWANFWRWMPGSWHSPILDTARRPLGIPAVLLIQPLVPLLILGLEYLRLGALHLPLFLPFIPVLFLIPVMTWGAWSLRVFDWQYLMLTGRFGGNHGQASTQILKNYAAHTSLLGLALLFWPALMLILLGYPALQISMILWILYCGILVMAWAPMGAIGLGITGIWQQLIMILSFILDAFLVARTGHYWFYRHLIHVPFHLRGTSVLLLLALLSAGLAAFLARRKLQHSDWNLTHYTGKNVPLLQGIQQSATMAGNSHIPHKSLYLRWGPWSALLLFLAFFLGQAIIAVIIIMARDFVLGIQLGIHYAALHEKIPHLVEQKAFHTISSPLRIWLGIFGYSLSALAVLVFLLRTFPKAAWRSAKKMVWPSVHHSVPRAMGWPFCWLWVSD</sequence>
<keyword evidence="2" id="KW-1185">Reference proteome</keyword>
<accession>A0ACD5HK87</accession>